<sequence>MTRPKEEHVSGSQLMGDSPAVIVPDEAFQLSGTALSLNGSARRVGEGDDDVEERLRILVDFRTPDELVPELFHGDVGELSLTRDGPSSDKRFDTDAPARAIRSAVTFSRRTANSSSVGLSANLTMTSRPEFLSTDEEACIIEPEPRQASLMYDVRSSNEQSMSVKVWGKIRTSTEREFSTGLPCFTWIGGGFLAGAGGAGFLEEGVPAAGCPGRVTRAEDPVGPGGGGAPGREYPGQVLSAALNARDPFAHQSVKLPNGSHCL</sequence>
<dbReference type="EMBL" id="JADCUA010000013">
    <property type="protein sequence ID" value="KAH9835373.1"/>
    <property type="molecule type" value="Genomic_DNA"/>
</dbReference>
<feature type="region of interest" description="Disordered" evidence="1">
    <location>
        <begin position="1"/>
        <end position="20"/>
    </location>
</feature>
<dbReference type="GeneID" id="72002379"/>
<feature type="region of interest" description="Disordered" evidence="1">
    <location>
        <begin position="216"/>
        <end position="235"/>
    </location>
</feature>
<gene>
    <name evidence="2" type="ORF">C8Q71DRAFT_724686</name>
</gene>
<organism evidence="2 3">
    <name type="scientific">Rhodofomes roseus</name>
    <dbReference type="NCBI Taxonomy" id="34475"/>
    <lineage>
        <taxon>Eukaryota</taxon>
        <taxon>Fungi</taxon>
        <taxon>Dikarya</taxon>
        <taxon>Basidiomycota</taxon>
        <taxon>Agaricomycotina</taxon>
        <taxon>Agaricomycetes</taxon>
        <taxon>Polyporales</taxon>
        <taxon>Rhodofomes</taxon>
    </lineage>
</organism>
<dbReference type="RefSeq" id="XP_047777806.1">
    <property type="nucleotide sequence ID" value="XM_047921647.1"/>
</dbReference>
<evidence type="ECO:0000313" key="2">
    <source>
        <dbReference type="EMBL" id="KAH9835373.1"/>
    </source>
</evidence>
<protein>
    <submittedName>
        <fullName evidence="2">Uncharacterized protein</fullName>
    </submittedName>
</protein>
<evidence type="ECO:0000313" key="3">
    <source>
        <dbReference type="Proteomes" id="UP000814176"/>
    </source>
</evidence>
<reference evidence="2 3" key="1">
    <citation type="journal article" date="2021" name="Environ. Microbiol.">
        <title>Gene family expansions and transcriptome signatures uncover fungal adaptations to wood decay.</title>
        <authorList>
            <person name="Hage H."/>
            <person name="Miyauchi S."/>
            <person name="Viragh M."/>
            <person name="Drula E."/>
            <person name="Min B."/>
            <person name="Chaduli D."/>
            <person name="Navarro D."/>
            <person name="Favel A."/>
            <person name="Norest M."/>
            <person name="Lesage-Meessen L."/>
            <person name="Balint B."/>
            <person name="Merenyi Z."/>
            <person name="de Eugenio L."/>
            <person name="Morin E."/>
            <person name="Martinez A.T."/>
            <person name="Baldrian P."/>
            <person name="Stursova M."/>
            <person name="Martinez M.J."/>
            <person name="Novotny C."/>
            <person name="Magnuson J.K."/>
            <person name="Spatafora J.W."/>
            <person name="Maurice S."/>
            <person name="Pangilinan J."/>
            <person name="Andreopoulos W."/>
            <person name="LaButti K."/>
            <person name="Hundley H."/>
            <person name="Na H."/>
            <person name="Kuo A."/>
            <person name="Barry K."/>
            <person name="Lipzen A."/>
            <person name="Henrissat B."/>
            <person name="Riley R."/>
            <person name="Ahrendt S."/>
            <person name="Nagy L.G."/>
            <person name="Grigoriev I.V."/>
            <person name="Martin F."/>
            <person name="Rosso M.N."/>
        </authorList>
    </citation>
    <scope>NUCLEOTIDE SEQUENCE [LARGE SCALE GENOMIC DNA]</scope>
    <source>
        <strain evidence="2 3">CIRM-BRFM 1785</strain>
    </source>
</reference>
<name>A0ABQ8KCP7_9APHY</name>
<keyword evidence="3" id="KW-1185">Reference proteome</keyword>
<accession>A0ABQ8KCP7</accession>
<evidence type="ECO:0000256" key="1">
    <source>
        <dbReference type="SAM" id="MobiDB-lite"/>
    </source>
</evidence>
<dbReference type="Proteomes" id="UP000814176">
    <property type="component" value="Unassembled WGS sequence"/>
</dbReference>
<proteinExistence type="predicted"/>
<comment type="caution">
    <text evidence="2">The sequence shown here is derived from an EMBL/GenBank/DDBJ whole genome shotgun (WGS) entry which is preliminary data.</text>
</comment>